<accession>A0ABX3JNW7</accession>
<keyword evidence="2" id="KW-1185">Reference proteome</keyword>
<reference evidence="1 2" key="1">
    <citation type="submission" date="2016-12" db="EMBL/GenBank/DDBJ databases">
        <title>Genome sequencing and description of Paenibacillus sp. nov. from high altitude lake in the Indian Trans- Himalayas.</title>
        <authorList>
            <person name="Kiran S."/>
            <person name="Swarnkar M.K."/>
            <person name="Rana A."/>
            <person name="Tewari R."/>
            <person name="Gulati A."/>
        </authorList>
    </citation>
    <scope>NUCLEOTIDE SEQUENCE [LARGE SCALE GENOMIC DNA]</scope>
    <source>
        <strain evidence="1 2">IHBB 9951</strain>
    </source>
</reference>
<comment type="caution">
    <text evidence="1">The sequence shown here is derived from an EMBL/GenBank/DDBJ whole genome shotgun (WGS) entry which is preliminary data.</text>
</comment>
<evidence type="ECO:0000313" key="1">
    <source>
        <dbReference type="EMBL" id="OOC58542.1"/>
    </source>
</evidence>
<name>A0ABX3JNW7_9BACL</name>
<evidence type="ECO:0000313" key="2">
    <source>
        <dbReference type="Proteomes" id="UP000189059"/>
    </source>
</evidence>
<proteinExistence type="predicted"/>
<dbReference type="Proteomes" id="UP000189059">
    <property type="component" value="Unassembled WGS sequence"/>
</dbReference>
<dbReference type="EMBL" id="MRVI01000002">
    <property type="protein sequence ID" value="OOC58542.1"/>
    <property type="molecule type" value="Genomic_DNA"/>
</dbReference>
<protein>
    <submittedName>
        <fullName evidence="1">Uncharacterized protein</fullName>
    </submittedName>
</protein>
<sequence length="67" mass="7451">MLCKYCTDSSLALDKSARVGNLVGGMSSTSLFLLIPAKENLYEKINPDRYLHHSCIVPAEYNKLLFG</sequence>
<organism evidence="1 2">
    <name type="scientific">Paenibacillus ihbetae</name>
    <dbReference type="NCBI Taxonomy" id="1870820"/>
    <lineage>
        <taxon>Bacteria</taxon>
        <taxon>Bacillati</taxon>
        <taxon>Bacillota</taxon>
        <taxon>Bacilli</taxon>
        <taxon>Bacillales</taxon>
        <taxon>Paenibacillaceae</taxon>
        <taxon>Paenibacillus</taxon>
    </lineage>
</organism>
<gene>
    <name evidence="1" type="ORF">BBD40_22835</name>
</gene>